<sequence>MSRAVPLPLWPGSPEEGLPLAGQSGPRFAQLDHDGAPRAATALDPATRARLSAPRPPLCGLPLDRPRLMGILNVTPDSFSDGGDHATHEAAVARAHALVAQGAEILDIGGESTRPGAAEVPVAQEIARVVPVVAELRAAGMRVPLSIDTRKSAVARAALAEGADMINDVSALSFDPELAGVVAEAGVPLCLMHARGTPADMQRAPRYDDVVAQVRDALAARIETAVSAGIARERLLLDPGIGFGKDLEHNLALLRALPLFHDFGLPLLLGVSRKRFIGTLSGAETPKARMPGSVAVALLAAQQGVHVLRVHDVEETRQALSLLRAVMGWDE</sequence>
<dbReference type="InterPro" id="IPR011005">
    <property type="entry name" value="Dihydropteroate_synth-like_sf"/>
</dbReference>
<evidence type="ECO:0000259" key="14">
    <source>
        <dbReference type="PROSITE" id="PS50972"/>
    </source>
</evidence>
<keyword evidence="9 12" id="KW-0460">Magnesium</keyword>
<evidence type="ECO:0000256" key="8">
    <source>
        <dbReference type="ARBA" id="ARBA00022723"/>
    </source>
</evidence>
<evidence type="ECO:0000256" key="9">
    <source>
        <dbReference type="ARBA" id="ARBA00022842"/>
    </source>
</evidence>
<dbReference type="GO" id="GO:0004156">
    <property type="term" value="F:dihydropteroate synthase activity"/>
    <property type="evidence" value="ECO:0007669"/>
    <property type="project" value="UniProtKB-EC"/>
</dbReference>
<dbReference type="InterPro" id="IPR045031">
    <property type="entry name" value="DHP_synth-like"/>
</dbReference>
<dbReference type="UniPathway" id="UPA00077">
    <property type="reaction ID" value="UER00156"/>
</dbReference>
<keyword evidence="16" id="KW-1185">Reference proteome</keyword>
<comment type="function">
    <text evidence="12">Catalyzes the condensation of para-aminobenzoate (pABA) with 6-hydroxymethyl-7,8-dihydropterin diphosphate (DHPt-PP) to form 7,8-dihydropteroate (H2Pte), the immediate precursor of folate derivatives.</text>
</comment>
<organism evidence="15 16">
    <name type="scientific">Limimaricola cinnabarinus</name>
    <dbReference type="NCBI Taxonomy" id="1125964"/>
    <lineage>
        <taxon>Bacteria</taxon>
        <taxon>Pseudomonadati</taxon>
        <taxon>Pseudomonadota</taxon>
        <taxon>Alphaproteobacteria</taxon>
        <taxon>Rhodobacterales</taxon>
        <taxon>Paracoccaceae</taxon>
        <taxon>Limimaricola</taxon>
    </lineage>
</organism>
<dbReference type="Gene3D" id="3.20.20.20">
    <property type="entry name" value="Dihydropteroate synthase-like"/>
    <property type="match status" value="1"/>
</dbReference>
<gene>
    <name evidence="15" type="primary">folP</name>
    <name evidence="15" type="ORF">CJ301_03440</name>
</gene>
<keyword evidence="10 12" id="KW-0289">Folate biosynthesis</keyword>
<proteinExistence type="inferred from homology"/>
<dbReference type="GO" id="GO:0046654">
    <property type="term" value="P:tetrahydrofolate biosynthetic process"/>
    <property type="evidence" value="ECO:0007669"/>
    <property type="project" value="UniProtKB-UniPathway"/>
</dbReference>
<evidence type="ECO:0000256" key="10">
    <source>
        <dbReference type="ARBA" id="ARBA00022909"/>
    </source>
</evidence>
<evidence type="ECO:0000313" key="15">
    <source>
        <dbReference type="EMBL" id="PHP28764.1"/>
    </source>
</evidence>
<evidence type="ECO:0000256" key="11">
    <source>
        <dbReference type="ARBA" id="ARBA00030193"/>
    </source>
</evidence>
<comment type="cofactor">
    <cofactor evidence="2 12">
        <name>Mg(2+)</name>
        <dbReference type="ChEBI" id="CHEBI:18420"/>
    </cofactor>
</comment>
<dbReference type="PANTHER" id="PTHR20941:SF1">
    <property type="entry name" value="FOLIC ACID SYNTHESIS PROTEIN FOL1"/>
    <property type="match status" value="1"/>
</dbReference>
<dbReference type="PROSITE" id="PS00793">
    <property type="entry name" value="DHPS_2"/>
    <property type="match status" value="1"/>
</dbReference>
<reference evidence="15 16" key="1">
    <citation type="submission" date="2017-08" db="EMBL/GenBank/DDBJ databases">
        <title>Draft Genome Sequence of Loktanella cinnabarina Strain XM1, Isolated from Coastal Surface Water.</title>
        <authorList>
            <person name="Ma R."/>
            <person name="Wang J."/>
            <person name="Wang Q."/>
            <person name="Ma Z."/>
            <person name="Li J."/>
            <person name="Chen L."/>
        </authorList>
    </citation>
    <scope>NUCLEOTIDE SEQUENCE [LARGE SCALE GENOMIC DNA]</scope>
    <source>
        <strain evidence="15 16">XM1</strain>
    </source>
</reference>
<comment type="caution">
    <text evidence="15">The sequence shown here is derived from an EMBL/GenBank/DDBJ whole genome shotgun (WGS) entry which is preliminary data.</text>
</comment>
<dbReference type="InterPro" id="IPR000489">
    <property type="entry name" value="Pterin-binding_dom"/>
</dbReference>
<evidence type="ECO:0000313" key="16">
    <source>
        <dbReference type="Proteomes" id="UP000221860"/>
    </source>
</evidence>
<comment type="pathway">
    <text evidence="3 12">Cofactor biosynthesis; tetrahydrofolate biosynthesis; 7,8-dihydrofolate from 2-amino-4-hydroxy-6-hydroxymethyl-7,8-dihydropteridine diphosphate and 4-aminobenzoate: step 1/2.</text>
</comment>
<dbReference type="PROSITE" id="PS00792">
    <property type="entry name" value="DHPS_1"/>
    <property type="match status" value="1"/>
</dbReference>
<dbReference type="NCBIfam" id="TIGR01496">
    <property type="entry name" value="DHPS"/>
    <property type="match status" value="1"/>
</dbReference>
<keyword evidence="7 12" id="KW-0808">Transferase</keyword>
<protein>
    <recommendedName>
        <fullName evidence="6 12">Dihydropteroate synthase</fullName>
        <shortName evidence="12">DHPS</shortName>
        <ecNumber evidence="5 12">2.5.1.15</ecNumber>
    </recommendedName>
    <alternativeName>
        <fullName evidence="11 12">Dihydropteroate pyrophosphorylase</fullName>
    </alternativeName>
</protein>
<evidence type="ECO:0000256" key="6">
    <source>
        <dbReference type="ARBA" id="ARBA00016919"/>
    </source>
</evidence>
<dbReference type="InterPro" id="IPR006390">
    <property type="entry name" value="DHP_synth_dom"/>
</dbReference>
<evidence type="ECO:0000256" key="1">
    <source>
        <dbReference type="ARBA" id="ARBA00000012"/>
    </source>
</evidence>
<dbReference type="PROSITE" id="PS50972">
    <property type="entry name" value="PTERIN_BINDING"/>
    <property type="match status" value="1"/>
</dbReference>
<evidence type="ECO:0000256" key="2">
    <source>
        <dbReference type="ARBA" id="ARBA00001946"/>
    </source>
</evidence>
<dbReference type="OrthoDB" id="9811744at2"/>
<evidence type="ECO:0000256" key="5">
    <source>
        <dbReference type="ARBA" id="ARBA00012458"/>
    </source>
</evidence>
<accession>A0A2G1MJ93</accession>
<feature type="region of interest" description="Disordered" evidence="13">
    <location>
        <begin position="1"/>
        <end position="22"/>
    </location>
</feature>
<dbReference type="GO" id="GO:0005829">
    <property type="term" value="C:cytosol"/>
    <property type="evidence" value="ECO:0007669"/>
    <property type="project" value="TreeGrafter"/>
</dbReference>
<dbReference type="Proteomes" id="UP000221860">
    <property type="component" value="Unassembled WGS sequence"/>
</dbReference>
<dbReference type="AlphaFoldDB" id="A0A2G1MJ93"/>
<dbReference type="GO" id="GO:0046656">
    <property type="term" value="P:folic acid biosynthetic process"/>
    <property type="evidence" value="ECO:0007669"/>
    <property type="project" value="UniProtKB-KW"/>
</dbReference>
<dbReference type="EC" id="2.5.1.15" evidence="5 12"/>
<dbReference type="RefSeq" id="WP_099274319.1">
    <property type="nucleotide sequence ID" value="NZ_KZ304952.1"/>
</dbReference>
<dbReference type="GO" id="GO:0046872">
    <property type="term" value="F:metal ion binding"/>
    <property type="evidence" value="ECO:0007669"/>
    <property type="project" value="UniProtKB-KW"/>
</dbReference>
<evidence type="ECO:0000256" key="12">
    <source>
        <dbReference type="RuleBase" id="RU361205"/>
    </source>
</evidence>
<name>A0A2G1MJ93_9RHOB</name>
<dbReference type="FunFam" id="3.20.20.20:FF:000006">
    <property type="entry name" value="Dihydropteroate synthase"/>
    <property type="match status" value="1"/>
</dbReference>
<keyword evidence="8 12" id="KW-0479">Metal-binding</keyword>
<evidence type="ECO:0000256" key="7">
    <source>
        <dbReference type="ARBA" id="ARBA00022679"/>
    </source>
</evidence>
<dbReference type="Pfam" id="PF00809">
    <property type="entry name" value="Pterin_bind"/>
    <property type="match status" value="1"/>
</dbReference>
<comment type="catalytic activity">
    <reaction evidence="1">
        <text>(7,8-dihydropterin-6-yl)methyl diphosphate + 4-aminobenzoate = 7,8-dihydropteroate + diphosphate</text>
        <dbReference type="Rhea" id="RHEA:19949"/>
        <dbReference type="ChEBI" id="CHEBI:17836"/>
        <dbReference type="ChEBI" id="CHEBI:17839"/>
        <dbReference type="ChEBI" id="CHEBI:33019"/>
        <dbReference type="ChEBI" id="CHEBI:72950"/>
        <dbReference type="EC" id="2.5.1.15"/>
    </reaction>
</comment>
<dbReference type="CDD" id="cd00739">
    <property type="entry name" value="DHPS"/>
    <property type="match status" value="1"/>
</dbReference>
<comment type="similarity">
    <text evidence="4 12">Belongs to the DHPS family.</text>
</comment>
<evidence type="ECO:0000256" key="3">
    <source>
        <dbReference type="ARBA" id="ARBA00004763"/>
    </source>
</evidence>
<evidence type="ECO:0000256" key="13">
    <source>
        <dbReference type="SAM" id="MobiDB-lite"/>
    </source>
</evidence>
<dbReference type="PANTHER" id="PTHR20941">
    <property type="entry name" value="FOLATE SYNTHESIS PROTEINS"/>
    <property type="match status" value="1"/>
</dbReference>
<dbReference type="EMBL" id="NQWH01000004">
    <property type="protein sequence ID" value="PHP28764.1"/>
    <property type="molecule type" value="Genomic_DNA"/>
</dbReference>
<evidence type="ECO:0000256" key="4">
    <source>
        <dbReference type="ARBA" id="ARBA00009503"/>
    </source>
</evidence>
<feature type="domain" description="Pterin-binding" evidence="14">
    <location>
        <begin position="66"/>
        <end position="321"/>
    </location>
</feature>
<dbReference type="SUPFAM" id="SSF51717">
    <property type="entry name" value="Dihydropteroate synthetase-like"/>
    <property type="match status" value="1"/>
</dbReference>